<keyword evidence="7" id="KW-0282">Flagellum</keyword>
<dbReference type="GeneID" id="40311744"/>
<comment type="function">
    <text evidence="1">May be involved in spermatogenesis.</text>
</comment>
<evidence type="ECO:0000256" key="1">
    <source>
        <dbReference type="ARBA" id="ARBA00003056"/>
    </source>
</evidence>
<keyword evidence="8" id="KW-1185">Reference proteome</keyword>
<evidence type="ECO:0000256" key="5">
    <source>
        <dbReference type="ARBA" id="ARBA00022490"/>
    </source>
</evidence>
<evidence type="ECO:0000256" key="6">
    <source>
        <dbReference type="ARBA" id="ARBA00023242"/>
    </source>
</evidence>
<reference evidence="7 8" key="1">
    <citation type="submission" date="2017-09" db="EMBL/GenBank/DDBJ databases">
        <title>Genome sequencing of Besnoitia besnoiti strain Bb-Ger1.</title>
        <authorList>
            <person name="Schares G."/>
            <person name="Venepally P."/>
            <person name="Lorenzi H.A."/>
        </authorList>
    </citation>
    <scope>NUCLEOTIDE SEQUENCE [LARGE SCALE GENOMIC DNA]</scope>
    <source>
        <strain evidence="7 8">Bb-Ger1</strain>
    </source>
</reference>
<keyword evidence="7" id="KW-0969">Cilium</keyword>
<evidence type="ECO:0000256" key="2">
    <source>
        <dbReference type="ARBA" id="ARBA00004123"/>
    </source>
</evidence>
<dbReference type="OrthoDB" id="2136125at2759"/>
<proteinExistence type="predicted"/>
<accession>A0A2A9M9W8</accession>
<sequence>MEDTLVKFETYEDYLDSHITDTDRFYLEEEQLARQLVEIGCLRGAVLSREAFYAGKEQLEASRRSTHHSPQKLLCSSGKELSGSIVLRHLAAREDLVKSGKLSTIIFIRDVNRRGQEVSGYIDYSDRLKKENFEQYFDRKKRLLPRPSDLSYCIWDTHFCCVNDSANFQVIPDQHLGLLFKHKRDRKVINVDPHADPGDNSKRHEIETDEYIQFVIYDHMSRRRG</sequence>
<keyword evidence="5" id="KW-0963">Cytoplasm</keyword>
<dbReference type="KEGG" id="bbes:BESB_068180"/>
<dbReference type="Pfam" id="PF14713">
    <property type="entry name" value="DUF4464"/>
    <property type="match status" value="1"/>
</dbReference>
<protein>
    <recommendedName>
        <fullName evidence="4">Cilia- and flagella-associated protein 299</fullName>
    </recommendedName>
</protein>
<evidence type="ECO:0000256" key="4">
    <source>
        <dbReference type="ARBA" id="ARBA00021436"/>
    </source>
</evidence>
<evidence type="ECO:0000313" key="8">
    <source>
        <dbReference type="Proteomes" id="UP000224006"/>
    </source>
</evidence>
<dbReference type="STRING" id="94643.A0A2A9M9W8"/>
<organism evidence="7 8">
    <name type="scientific">Besnoitia besnoiti</name>
    <name type="common">Apicomplexan protozoan</name>
    <dbReference type="NCBI Taxonomy" id="94643"/>
    <lineage>
        <taxon>Eukaryota</taxon>
        <taxon>Sar</taxon>
        <taxon>Alveolata</taxon>
        <taxon>Apicomplexa</taxon>
        <taxon>Conoidasida</taxon>
        <taxon>Coccidia</taxon>
        <taxon>Eucoccidiorida</taxon>
        <taxon>Eimeriorina</taxon>
        <taxon>Sarcocystidae</taxon>
        <taxon>Besnoitia</taxon>
    </lineage>
</organism>
<keyword evidence="6" id="KW-0539">Nucleus</keyword>
<dbReference type="InterPro" id="IPR027887">
    <property type="entry name" value="DUF4464"/>
</dbReference>
<evidence type="ECO:0000256" key="3">
    <source>
        <dbReference type="ARBA" id="ARBA00004496"/>
    </source>
</evidence>
<keyword evidence="7" id="KW-0966">Cell projection</keyword>
<dbReference type="Proteomes" id="UP000224006">
    <property type="component" value="Chromosome VI"/>
</dbReference>
<comment type="caution">
    <text evidence="7">The sequence shown here is derived from an EMBL/GenBank/DDBJ whole genome shotgun (WGS) entry which is preliminary data.</text>
</comment>
<dbReference type="EMBL" id="NWUJ01000006">
    <property type="protein sequence ID" value="PFH34785.1"/>
    <property type="molecule type" value="Genomic_DNA"/>
</dbReference>
<evidence type="ECO:0000313" key="7">
    <source>
        <dbReference type="EMBL" id="PFH34785.1"/>
    </source>
</evidence>
<dbReference type="PANTHER" id="PTHR33588:SF1">
    <property type="entry name" value="CILIA- AND FLAGELLA-ASSOCIATED PROTEIN 299"/>
    <property type="match status" value="1"/>
</dbReference>
<comment type="subcellular location">
    <subcellularLocation>
        <location evidence="3">Cytoplasm</location>
    </subcellularLocation>
    <subcellularLocation>
        <location evidence="2">Nucleus</location>
    </subcellularLocation>
</comment>
<dbReference type="VEuPathDB" id="ToxoDB:BESB_068180"/>
<gene>
    <name evidence="7" type="ORF">BESB_068180</name>
</gene>
<dbReference type="GO" id="GO:0005634">
    <property type="term" value="C:nucleus"/>
    <property type="evidence" value="ECO:0007669"/>
    <property type="project" value="UniProtKB-SubCell"/>
</dbReference>
<dbReference type="PANTHER" id="PTHR33588">
    <property type="entry name" value="CILIA- AND FLAGELLA-ASSOCIATED PROTEIN 299"/>
    <property type="match status" value="1"/>
</dbReference>
<name>A0A2A9M9W8_BESBE</name>
<dbReference type="AlphaFoldDB" id="A0A2A9M9W8"/>
<dbReference type="GO" id="GO:0005737">
    <property type="term" value="C:cytoplasm"/>
    <property type="evidence" value="ECO:0007669"/>
    <property type="project" value="UniProtKB-SubCell"/>
</dbReference>
<dbReference type="RefSeq" id="XP_029218794.1">
    <property type="nucleotide sequence ID" value="XM_029365211.1"/>
</dbReference>